<geneLocation type="plasmid" evidence="14 15">
    <name>unnamed1</name>
</geneLocation>
<dbReference type="Proteomes" id="UP001241605">
    <property type="component" value="Plasmid unnamed1"/>
</dbReference>
<evidence type="ECO:0000256" key="1">
    <source>
        <dbReference type="ARBA" id="ARBA00004533"/>
    </source>
</evidence>
<evidence type="ECO:0000313" key="15">
    <source>
        <dbReference type="Proteomes" id="UP001241605"/>
    </source>
</evidence>
<dbReference type="PIRSF" id="PIRSF002786">
    <property type="entry name" value="XcpX"/>
    <property type="match status" value="1"/>
</dbReference>
<protein>
    <recommendedName>
        <fullName evidence="10">Type II secretion system protein K</fullName>
    </recommendedName>
</protein>
<dbReference type="Gene3D" id="1.10.40.60">
    <property type="entry name" value="EpsJ-like"/>
    <property type="match status" value="2"/>
</dbReference>
<dbReference type="NCBIfam" id="NF037980">
    <property type="entry name" value="T2SS_GspK"/>
    <property type="match status" value="1"/>
</dbReference>
<feature type="domain" description="T2SS protein K second SAM-like" evidence="12">
    <location>
        <begin position="196"/>
        <end position="245"/>
    </location>
</feature>
<keyword evidence="14" id="KW-0614">Plasmid</keyword>
<evidence type="ECO:0000256" key="2">
    <source>
        <dbReference type="ARBA" id="ARBA00007246"/>
    </source>
</evidence>
<keyword evidence="3 10" id="KW-0813">Transport</keyword>
<evidence type="ECO:0000256" key="4">
    <source>
        <dbReference type="ARBA" id="ARBA00022475"/>
    </source>
</evidence>
<accession>A0ABY8QMQ5</accession>
<dbReference type="Gene3D" id="3.30.1300.30">
    <property type="entry name" value="GSPII I/J protein-like"/>
    <property type="match status" value="1"/>
</dbReference>
<evidence type="ECO:0000313" key="14">
    <source>
        <dbReference type="EMBL" id="WGW05914.1"/>
    </source>
</evidence>
<dbReference type="InterPro" id="IPR049031">
    <property type="entry name" value="T2SSK_SAM-like_1st"/>
</dbReference>
<evidence type="ECO:0000256" key="11">
    <source>
        <dbReference type="SAM" id="MobiDB-lite"/>
    </source>
</evidence>
<dbReference type="SUPFAM" id="SSF54523">
    <property type="entry name" value="Pili subunits"/>
    <property type="match status" value="1"/>
</dbReference>
<keyword evidence="5 10" id="KW-0997">Cell inner membrane</keyword>
<evidence type="ECO:0000256" key="7">
    <source>
        <dbReference type="ARBA" id="ARBA00022927"/>
    </source>
</evidence>
<dbReference type="EMBL" id="CP124617">
    <property type="protein sequence ID" value="WGW05914.1"/>
    <property type="molecule type" value="Genomic_DNA"/>
</dbReference>
<name>A0ABY8QMQ5_9RHOB</name>
<proteinExistence type="inferred from homology"/>
<comment type="subcellular location">
    <subcellularLocation>
        <location evidence="1 10">Cell inner membrane</location>
    </subcellularLocation>
</comment>
<evidence type="ECO:0000256" key="10">
    <source>
        <dbReference type="PIRNR" id="PIRNR002786"/>
    </source>
</evidence>
<dbReference type="InterPro" id="IPR005628">
    <property type="entry name" value="GspK"/>
</dbReference>
<keyword evidence="7" id="KW-0653">Protein transport</keyword>
<evidence type="ECO:0000259" key="12">
    <source>
        <dbReference type="Pfam" id="PF03934"/>
    </source>
</evidence>
<evidence type="ECO:0000256" key="3">
    <source>
        <dbReference type="ARBA" id="ARBA00022448"/>
    </source>
</evidence>
<organism evidence="14 15">
    <name type="scientific">Tropicibacter oceani</name>
    <dbReference type="NCBI Taxonomy" id="3058420"/>
    <lineage>
        <taxon>Bacteria</taxon>
        <taxon>Pseudomonadati</taxon>
        <taxon>Pseudomonadota</taxon>
        <taxon>Alphaproteobacteria</taxon>
        <taxon>Rhodobacterales</taxon>
        <taxon>Roseobacteraceae</taxon>
        <taxon>Tropicibacter</taxon>
    </lineage>
</organism>
<dbReference type="PANTHER" id="PTHR38831:SF1">
    <property type="entry name" value="TYPE II SECRETION SYSTEM PROTEIN K-RELATED"/>
    <property type="match status" value="1"/>
</dbReference>
<evidence type="ECO:0000256" key="6">
    <source>
        <dbReference type="ARBA" id="ARBA00022692"/>
    </source>
</evidence>
<dbReference type="SUPFAM" id="SSF158544">
    <property type="entry name" value="GspK insert domain-like"/>
    <property type="match status" value="1"/>
</dbReference>
<evidence type="ECO:0000256" key="9">
    <source>
        <dbReference type="ARBA" id="ARBA00023136"/>
    </source>
</evidence>
<keyword evidence="8" id="KW-1133">Transmembrane helix</keyword>
<keyword evidence="9 10" id="KW-0472">Membrane</keyword>
<dbReference type="Pfam" id="PF03934">
    <property type="entry name" value="T2SSK"/>
    <property type="match status" value="1"/>
</dbReference>
<reference evidence="14 15" key="1">
    <citation type="submission" date="2023-05" db="EMBL/GenBank/DDBJ databases">
        <title>YMD87, complete Genome.</title>
        <authorList>
            <person name="Zhang J."/>
            <person name="Xu X."/>
        </authorList>
    </citation>
    <scope>NUCLEOTIDE SEQUENCE [LARGE SCALE GENOMIC DNA]</scope>
    <source>
        <strain evidence="14 15">YMD87</strain>
        <plasmid evidence="14 15">unnamed1</plasmid>
    </source>
</reference>
<dbReference type="Pfam" id="PF21687">
    <property type="entry name" value="T2SSK_1st"/>
    <property type="match status" value="1"/>
</dbReference>
<evidence type="ECO:0000256" key="8">
    <source>
        <dbReference type="ARBA" id="ARBA00022989"/>
    </source>
</evidence>
<dbReference type="PANTHER" id="PTHR38831">
    <property type="entry name" value="TYPE II SECRETION SYSTEM PROTEIN K"/>
    <property type="match status" value="1"/>
</dbReference>
<comment type="similarity">
    <text evidence="2 10">Belongs to the GSP K family.</text>
</comment>
<evidence type="ECO:0000256" key="5">
    <source>
        <dbReference type="ARBA" id="ARBA00022519"/>
    </source>
</evidence>
<dbReference type="RefSeq" id="WP_282302537.1">
    <property type="nucleotide sequence ID" value="NZ_CP124617.1"/>
</dbReference>
<keyword evidence="4 10" id="KW-1003">Cell membrane</keyword>
<keyword evidence="6" id="KW-0812">Transmembrane</keyword>
<feature type="domain" description="T2SS protein K first SAM-like" evidence="13">
    <location>
        <begin position="98"/>
        <end position="191"/>
    </location>
</feature>
<keyword evidence="15" id="KW-1185">Reference proteome</keyword>
<evidence type="ECO:0000259" key="13">
    <source>
        <dbReference type="Pfam" id="PF21687"/>
    </source>
</evidence>
<gene>
    <name evidence="14" type="primary">gspK</name>
    <name evidence="14" type="ORF">QF118_19260</name>
</gene>
<dbReference type="InterPro" id="IPR049179">
    <property type="entry name" value="T2SSK_SAM-like_2nd"/>
</dbReference>
<dbReference type="InterPro" id="IPR045584">
    <property type="entry name" value="Pilin-like"/>
</dbReference>
<dbReference type="InterPro" id="IPR038072">
    <property type="entry name" value="GspK_central_sf"/>
</dbReference>
<sequence>MTRDRGFVLVNALVLVAALASVAVLLLARSEAGQARLQSGLAADQLTLNLDAFDALAMTMLTQDSNGIDHPGEDWAKSIEPVDLAHGQVSGQLQDLQGRFNVNWIAIPGNTMADEAFDVLLFRLGIAPETGSKIRDFLNPGGPSDRSGWLQRDPPLAPPGGAILDIGQLFEIPGVSRVSLERLRPHITALPGMTQLNVNTATAEVLAAFFPEVPQAALARLMAARRQQPFPSATAFLTQIGLATPPDETDSDGGDGGGEAPTPTEAEEAARQRQAALEALISVGSDWFEVQASAQFRNQTAQRRTLLKRTGVPVVVDVAWRISNRP</sequence>
<feature type="region of interest" description="Disordered" evidence="11">
    <location>
        <begin position="243"/>
        <end position="271"/>
    </location>
</feature>